<evidence type="ECO:0000256" key="2">
    <source>
        <dbReference type="ARBA" id="ARBA00022801"/>
    </source>
</evidence>
<reference evidence="5" key="2">
    <citation type="submission" date="2021-04" db="EMBL/GenBank/DDBJ databases">
        <authorList>
            <person name="Gilroy R."/>
        </authorList>
    </citation>
    <scope>NUCLEOTIDE SEQUENCE</scope>
    <source>
        <strain evidence="5">9264</strain>
    </source>
</reference>
<dbReference type="PANTHER" id="PTHR30231:SF4">
    <property type="entry name" value="PROTEIN NEN2"/>
    <property type="match status" value="1"/>
</dbReference>
<dbReference type="GO" id="GO:0003676">
    <property type="term" value="F:nucleic acid binding"/>
    <property type="evidence" value="ECO:0007669"/>
    <property type="project" value="InterPro"/>
</dbReference>
<dbReference type="GO" id="GO:0006259">
    <property type="term" value="P:DNA metabolic process"/>
    <property type="evidence" value="ECO:0007669"/>
    <property type="project" value="UniProtKB-ARBA"/>
</dbReference>
<comment type="caution">
    <text evidence="5">The sequence shown here is derived from an EMBL/GenBank/DDBJ whole genome shotgun (WGS) entry which is preliminary data.</text>
</comment>
<dbReference type="Proteomes" id="UP000823889">
    <property type="component" value="Unassembled WGS sequence"/>
</dbReference>
<dbReference type="SUPFAM" id="SSF53098">
    <property type="entry name" value="Ribonuclease H-like"/>
    <property type="match status" value="1"/>
</dbReference>
<reference evidence="5" key="1">
    <citation type="journal article" date="2021" name="PeerJ">
        <title>Extensive microbial diversity within the chicken gut microbiome revealed by metagenomics and culture.</title>
        <authorList>
            <person name="Gilroy R."/>
            <person name="Ravi A."/>
            <person name="Getino M."/>
            <person name="Pursley I."/>
            <person name="Horton D.L."/>
            <person name="Alikhan N.F."/>
            <person name="Baker D."/>
            <person name="Gharbi K."/>
            <person name="Hall N."/>
            <person name="Watson M."/>
            <person name="Adriaenssens E.M."/>
            <person name="Foster-Nyarko E."/>
            <person name="Jarju S."/>
            <person name="Secka A."/>
            <person name="Antonio M."/>
            <person name="Oren A."/>
            <person name="Chaudhuri R.R."/>
            <person name="La Ragione R."/>
            <person name="Hildebrand F."/>
            <person name="Pallen M.J."/>
        </authorList>
    </citation>
    <scope>NUCLEOTIDE SEQUENCE</scope>
    <source>
        <strain evidence="5">9264</strain>
    </source>
</reference>
<dbReference type="Pfam" id="PF12843">
    <property type="entry name" value="QSregVF_b"/>
    <property type="match status" value="1"/>
</dbReference>
<dbReference type="EMBL" id="DWUQ01000061">
    <property type="protein sequence ID" value="HJD44010.1"/>
    <property type="molecule type" value="Genomic_DNA"/>
</dbReference>
<dbReference type="PANTHER" id="PTHR30231">
    <property type="entry name" value="DNA POLYMERASE III SUBUNIT EPSILON"/>
    <property type="match status" value="1"/>
</dbReference>
<accession>A0A9D2U7X0</accession>
<organism evidence="5 6">
    <name type="scientific">Candidatus Paenalcaligenes intestinipullorum</name>
    <dbReference type="NCBI Taxonomy" id="2838718"/>
    <lineage>
        <taxon>Bacteria</taxon>
        <taxon>Pseudomonadati</taxon>
        <taxon>Pseudomonadota</taxon>
        <taxon>Betaproteobacteria</taxon>
        <taxon>Burkholderiales</taxon>
        <taxon>Alcaligenaceae</taxon>
        <taxon>Paenalcaligenes</taxon>
    </lineage>
</organism>
<name>A0A9D2U7X0_9BURK</name>
<dbReference type="InterPro" id="IPR024530">
    <property type="entry name" value="QSregVF_b"/>
</dbReference>
<dbReference type="InterPro" id="IPR036397">
    <property type="entry name" value="RNaseH_sf"/>
</dbReference>
<dbReference type="CDD" id="cd06127">
    <property type="entry name" value="DEDDh"/>
    <property type="match status" value="1"/>
</dbReference>
<dbReference type="InterPro" id="IPR013520">
    <property type="entry name" value="Ribonucl_H"/>
</dbReference>
<evidence type="ECO:0000259" key="4">
    <source>
        <dbReference type="SMART" id="SM00479"/>
    </source>
</evidence>
<evidence type="ECO:0000256" key="3">
    <source>
        <dbReference type="ARBA" id="ARBA00022839"/>
    </source>
</evidence>
<keyword evidence="1" id="KW-0540">Nuclease</keyword>
<keyword evidence="3" id="KW-0269">Exonuclease</keyword>
<feature type="domain" description="Exonuclease" evidence="4">
    <location>
        <begin position="2"/>
        <end position="162"/>
    </location>
</feature>
<dbReference type="InterPro" id="IPR012337">
    <property type="entry name" value="RNaseH-like_sf"/>
</dbReference>
<sequence length="226" mass="25931">MHALLFDTETTGTTHPQLIEAAWLELDSPTSLSIIQQFEQRYRPDHKISLGALATHHIYDEELQNCPSHSTFRLPAETQYLIGHNVDYDWQVIGSPEGVKRICTLALARRYLPGLDSHSQSALIYHLDRTNARERLRAAHSALADVQNCLVLLQALIQRINTEHQPTLATWEELWRYSERARIPEIMPFGKHRGMPIADLPSDYKAWLLRQDGLDPYVKMAVQANF</sequence>
<dbReference type="Gene3D" id="3.30.420.10">
    <property type="entry name" value="Ribonuclease H-like superfamily/Ribonuclease H"/>
    <property type="match status" value="1"/>
</dbReference>
<dbReference type="GO" id="GO:0008408">
    <property type="term" value="F:3'-5' exonuclease activity"/>
    <property type="evidence" value="ECO:0007669"/>
    <property type="project" value="TreeGrafter"/>
</dbReference>
<dbReference type="Pfam" id="PF00929">
    <property type="entry name" value="RNase_T"/>
    <property type="match status" value="1"/>
</dbReference>
<evidence type="ECO:0000313" key="6">
    <source>
        <dbReference type="Proteomes" id="UP000823889"/>
    </source>
</evidence>
<evidence type="ECO:0000313" key="5">
    <source>
        <dbReference type="EMBL" id="HJD44010.1"/>
    </source>
</evidence>
<keyword evidence="2" id="KW-0378">Hydrolase</keyword>
<protein>
    <submittedName>
        <fullName evidence="5">DUF3820 family protein</fullName>
    </submittedName>
</protein>
<dbReference type="SMART" id="SM00479">
    <property type="entry name" value="EXOIII"/>
    <property type="match status" value="1"/>
</dbReference>
<proteinExistence type="predicted"/>
<dbReference type="AlphaFoldDB" id="A0A9D2U7X0"/>
<evidence type="ECO:0000256" key="1">
    <source>
        <dbReference type="ARBA" id="ARBA00022722"/>
    </source>
</evidence>
<gene>
    <name evidence="5" type="ORF">H9906_03165</name>
</gene>